<reference evidence="1" key="1">
    <citation type="submission" date="2020-04" db="EMBL/GenBank/DDBJ databases">
        <title>A chromosome-scale assembly and high-density genetic map of the yellow drum (Nibea albiflora) genome.</title>
        <authorList>
            <person name="Xu D."/>
            <person name="Zhang W."/>
            <person name="Chen R."/>
            <person name="Tan P."/>
            <person name="Wang L."/>
            <person name="Song H."/>
            <person name="Tian L."/>
            <person name="Zhu Q."/>
            <person name="Wang B."/>
        </authorList>
    </citation>
    <scope>NUCLEOTIDE SEQUENCE</scope>
    <source>
        <strain evidence="1">ZJHYS-2018</strain>
    </source>
</reference>
<comment type="caution">
    <text evidence="1">The sequence shown here is derived from an EMBL/GenBank/DDBJ whole genome shotgun (WGS) entry which is preliminary data.</text>
</comment>
<sequence length="57" mass="6238">MSIGMTEMVTVAIKMTAIVMKVVMEDMEEGEEVVLRVFLRCPTSCEALTRSSAVAIV</sequence>
<evidence type="ECO:0000313" key="1">
    <source>
        <dbReference type="EMBL" id="KAG8001387.1"/>
    </source>
</evidence>
<dbReference type="EMBL" id="CM024795">
    <property type="protein sequence ID" value="KAG8001387.1"/>
    <property type="molecule type" value="Genomic_DNA"/>
</dbReference>
<organism evidence="1 2">
    <name type="scientific">Nibea albiflora</name>
    <name type="common">Yellow drum</name>
    <name type="synonym">Corvina albiflora</name>
    <dbReference type="NCBI Taxonomy" id="240163"/>
    <lineage>
        <taxon>Eukaryota</taxon>
        <taxon>Metazoa</taxon>
        <taxon>Chordata</taxon>
        <taxon>Craniata</taxon>
        <taxon>Vertebrata</taxon>
        <taxon>Euteleostomi</taxon>
        <taxon>Actinopterygii</taxon>
        <taxon>Neopterygii</taxon>
        <taxon>Teleostei</taxon>
        <taxon>Neoteleostei</taxon>
        <taxon>Acanthomorphata</taxon>
        <taxon>Eupercaria</taxon>
        <taxon>Sciaenidae</taxon>
        <taxon>Nibea</taxon>
    </lineage>
</organism>
<protein>
    <submittedName>
        <fullName evidence="1">Uncharacterized protein</fullName>
    </submittedName>
</protein>
<proteinExistence type="predicted"/>
<evidence type="ECO:0000313" key="2">
    <source>
        <dbReference type="Proteomes" id="UP000805704"/>
    </source>
</evidence>
<keyword evidence="2" id="KW-1185">Reference proteome</keyword>
<dbReference type="Proteomes" id="UP000805704">
    <property type="component" value="Chromosome 7"/>
</dbReference>
<feature type="non-terminal residue" evidence="1">
    <location>
        <position position="57"/>
    </location>
</feature>
<name>A0ACB7EGQ9_NIBAL</name>
<gene>
    <name evidence="1" type="ORF">GBF38_007028</name>
</gene>
<accession>A0ACB7EGQ9</accession>